<sequence>MPGHDLPPVRAAATLLPWLLETLSPMSRTRVKELLRDGRVRVNGQPVTRHDHPLSATDRVTLARDGTARSSAPSLVIIHEDADLLAIDKPAGLLTVATDAEKQDTAFVRLSEQLQARGAGRPFVLHRLDRGTSGLLLFARSAAVRDQLQSQWDGVEKTYLAVVEGAPPSPTGRVENYLREGKNLRVQARPTPDDGAVRAVSRYRVVGRKGRYSLVEVSIETGRKHQIRVHLAGLGCPVVGDADYGAKVDPVRRLGLHAWRLAFDHPTSGQRLELESPLPDELRRLVTK</sequence>
<dbReference type="KEGG" id="lrs:PX52LOC_00630"/>
<dbReference type="InterPro" id="IPR006225">
    <property type="entry name" value="PsdUridine_synth_RluC/D"/>
</dbReference>
<keyword evidence="9" id="KW-1185">Reference proteome</keyword>
<protein>
    <recommendedName>
        <fullName evidence="5">Pseudouridine synthase</fullName>
        <ecNumber evidence="5">5.4.99.-</ecNumber>
    </recommendedName>
</protein>
<evidence type="ECO:0000313" key="8">
    <source>
        <dbReference type="EMBL" id="QEL13772.1"/>
    </source>
</evidence>
<dbReference type="SUPFAM" id="SSF55174">
    <property type="entry name" value="Alpha-L RNA-binding motif"/>
    <property type="match status" value="1"/>
</dbReference>
<evidence type="ECO:0000259" key="6">
    <source>
        <dbReference type="Pfam" id="PF00849"/>
    </source>
</evidence>
<feature type="domain" description="Pseudouridine synthase RsuA/RluA-like" evidence="6">
    <location>
        <begin position="83"/>
        <end position="232"/>
    </location>
</feature>
<dbReference type="InterPro" id="IPR006224">
    <property type="entry name" value="PsdUridine_synth_RluA-like_CS"/>
</dbReference>
<dbReference type="EMBL" id="CP042425">
    <property type="protein sequence ID" value="QEL13772.1"/>
    <property type="molecule type" value="Genomic_DNA"/>
</dbReference>
<dbReference type="Pfam" id="PF00849">
    <property type="entry name" value="PseudoU_synth_2"/>
    <property type="match status" value="1"/>
</dbReference>
<dbReference type="InterPro" id="IPR006145">
    <property type="entry name" value="PsdUridine_synth_RsuA/RluA"/>
</dbReference>
<feature type="domain" description="RNA-binding S4" evidence="7">
    <location>
        <begin position="27"/>
        <end position="60"/>
    </location>
</feature>
<comment type="similarity">
    <text evidence="1 5">Belongs to the pseudouridine synthase RluA family.</text>
</comment>
<feature type="active site" evidence="3">
    <location>
        <position position="129"/>
    </location>
</feature>
<dbReference type="SUPFAM" id="SSF55120">
    <property type="entry name" value="Pseudouridine synthase"/>
    <property type="match status" value="1"/>
</dbReference>
<organism evidence="8 9">
    <name type="scientific">Limnoglobus roseus</name>
    <dbReference type="NCBI Taxonomy" id="2598579"/>
    <lineage>
        <taxon>Bacteria</taxon>
        <taxon>Pseudomonadati</taxon>
        <taxon>Planctomycetota</taxon>
        <taxon>Planctomycetia</taxon>
        <taxon>Gemmatales</taxon>
        <taxon>Gemmataceae</taxon>
        <taxon>Limnoglobus</taxon>
    </lineage>
</organism>
<name>A0A5C1A7F5_9BACT</name>
<dbReference type="InterPro" id="IPR050188">
    <property type="entry name" value="RluA_PseudoU_synthase"/>
</dbReference>
<dbReference type="Gene3D" id="3.10.290.10">
    <property type="entry name" value="RNA-binding S4 domain"/>
    <property type="match status" value="1"/>
</dbReference>
<dbReference type="CDD" id="cd00165">
    <property type="entry name" value="S4"/>
    <property type="match status" value="1"/>
</dbReference>
<dbReference type="AlphaFoldDB" id="A0A5C1A7F5"/>
<dbReference type="RefSeq" id="WP_246173639.1">
    <property type="nucleotide sequence ID" value="NZ_CP042425.1"/>
</dbReference>
<dbReference type="Gene3D" id="3.30.2350.10">
    <property type="entry name" value="Pseudouridine synthase"/>
    <property type="match status" value="1"/>
</dbReference>
<dbReference type="PANTHER" id="PTHR21600:SF87">
    <property type="entry name" value="RNA PSEUDOURIDYLATE SYNTHASE DOMAIN-CONTAINING PROTEIN 1"/>
    <property type="match status" value="1"/>
</dbReference>
<dbReference type="PANTHER" id="PTHR21600">
    <property type="entry name" value="MITOCHONDRIAL RNA PSEUDOURIDINE SYNTHASE"/>
    <property type="match status" value="1"/>
</dbReference>
<proteinExistence type="inferred from homology"/>
<dbReference type="InterPro" id="IPR002942">
    <property type="entry name" value="S4_RNA-bd"/>
</dbReference>
<dbReference type="EC" id="5.4.99.-" evidence="5"/>
<comment type="catalytic activity">
    <reaction evidence="5">
        <text>a uridine in RNA = a pseudouridine in RNA</text>
        <dbReference type="Rhea" id="RHEA:48348"/>
        <dbReference type="Rhea" id="RHEA-COMP:12068"/>
        <dbReference type="Rhea" id="RHEA-COMP:12069"/>
        <dbReference type="ChEBI" id="CHEBI:65314"/>
        <dbReference type="ChEBI" id="CHEBI:65315"/>
    </reaction>
</comment>
<dbReference type="CDD" id="cd02869">
    <property type="entry name" value="PseudoU_synth_RluA_like"/>
    <property type="match status" value="1"/>
</dbReference>
<dbReference type="GO" id="GO:0000455">
    <property type="term" value="P:enzyme-directed rRNA pseudouridine synthesis"/>
    <property type="evidence" value="ECO:0007669"/>
    <property type="project" value="UniProtKB-ARBA"/>
</dbReference>
<dbReference type="Pfam" id="PF01479">
    <property type="entry name" value="S4"/>
    <property type="match status" value="1"/>
</dbReference>
<gene>
    <name evidence="8" type="ORF">PX52LOC_00630</name>
</gene>
<evidence type="ECO:0000313" key="9">
    <source>
        <dbReference type="Proteomes" id="UP000324974"/>
    </source>
</evidence>
<dbReference type="InterPro" id="IPR036986">
    <property type="entry name" value="S4_RNA-bd_sf"/>
</dbReference>
<reference evidence="9" key="1">
    <citation type="submission" date="2019-08" db="EMBL/GenBank/DDBJ databases">
        <title>Limnoglobus roseus gen. nov., sp. nov., a novel freshwater planctomycete with a giant genome from the family Gemmataceae.</title>
        <authorList>
            <person name="Kulichevskaya I.S."/>
            <person name="Naumoff D.G."/>
            <person name="Miroshnikov K."/>
            <person name="Ivanova A."/>
            <person name="Philippov D.A."/>
            <person name="Hakobyan A."/>
            <person name="Rijpstra I.C."/>
            <person name="Sinninghe Damste J.S."/>
            <person name="Liesack W."/>
            <person name="Dedysh S.N."/>
        </authorList>
    </citation>
    <scope>NUCLEOTIDE SEQUENCE [LARGE SCALE GENOMIC DNA]</scope>
    <source>
        <strain evidence="9">PX52</strain>
    </source>
</reference>
<evidence type="ECO:0000256" key="5">
    <source>
        <dbReference type="RuleBase" id="RU362028"/>
    </source>
</evidence>
<comment type="function">
    <text evidence="5">Responsible for synthesis of pseudouridine from uracil.</text>
</comment>
<keyword evidence="2 5" id="KW-0413">Isomerase</keyword>
<evidence type="ECO:0000259" key="7">
    <source>
        <dbReference type="Pfam" id="PF01479"/>
    </source>
</evidence>
<accession>A0A5C1A7F5</accession>
<evidence type="ECO:0000256" key="4">
    <source>
        <dbReference type="PROSITE-ProRule" id="PRU00182"/>
    </source>
</evidence>
<dbReference type="NCBIfam" id="TIGR00005">
    <property type="entry name" value="rluA_subfam"/>
    <property type="match status" value="1"/>
</dbReference>
<evidence type="ECO:0000256" key="3">
    <source>
        <dbReference type="PIRSR" id="PIRSR606225-1"/>
    </source>
</evidence>
<dbReference type="PROSITE" id="PS01129">
    <property type="entry name" value="PSI_RLU"/>
    <property type="match status" value="1"/>
</dbReference>
<dbReference type="GO" id="GO:0003723">
    <property type="term" value="F:RNA binding"/>
    <property type="evidence" value="ECO:0007669"/>
    <property type="project" value="UniProtKB-KW"/>
</dbReference>
<dbReference type="Proteomes" id="UP000324974">
    <property type="component" value="Chromosome"/>
</dbReference>
<evidence type="ECO:0000256" key="1">
    <source>
        <dbReference type="ARBA" id="ARBA00010876"/>
    </source>
</evidence>
<dbReference type="PROSITE" id="PS50889">
    <property type="entry name" value="S4"/>
    <property type="match status" value="1"/>
</dbReference>
<dbReference type="InterPro" id="IPR020103">
    <property type="entry name" value="PsdUridine_synth_cat_dom_sf"/>
</dbReference>
<dbReference type="GO" id="GO:0120159">
    <property type="term" value="F:rRNA pseudouridine synthase activity"/>
    <property type="evidence" value="ECO:0007669"/>
    <property type="project" value="UniProtKB-ARBA"/>
</dbReference>
<evidence type="ECO:0000256" key="2">
    <source>
        <dbReference type="ARBA" id="ARBA00023235"/>
    </source>
</evidence>
<keyword evidence="4" id="KW-0694">RNA-binding</keyword>